<keyword evidence="3 5" id="KW-0964">Secreted</keyword>
<dbReference type="Pfam" id="PF16810">
    <property type="entry name" value="RXLR"/>
    <property type="match status" value="1"/>
</dbReference>
<feature type="region of interest" description="Disordered" evidence="6">
    <location>
        <begin position="38"/>
        <end position="74"/>
    </location>
</feature>
<feature type="signal peptide" evidence="5">
    <location>
        <begin position="1"/>
        <end position="24"/>
    </location>
</feature>
<sequence length="153" mass="17749">MRLYYTILLVIAAALLATMNAVSAKVLSQVSVLSTVEHPPTATQHDGPKRFLRSVDEDEDDDDDDDNNNDSDEERGLAFARFKMKFKKYTGISKVERAFEKRQLNKWLKADVKPDAIYKMLKLDNGNFYKSPQKMKWFRYKALYNKKHGISNH</sequence>
<dbReference type="GO" id="GO:0005576">
    <property type="term" value="C:extracellular region"/>
    <property type="evidence" value="ECO:0007669"/>
    <property type="project" value="UniProtKB-SubCell"/>
</dbReference>
<name>A0A8T1VR15_9STRA</name>
<evidence type="ECO:0000256" key="1">
    <source>
        <dbReference type="ARBA" id="ARBA00004613"/>
    </source>
</evidence>
<evidence type="ECO:0000313" key="7">
    <source>
        <dbReference type="EMBL" id="KAG7382420.1"/>
    </source>
</evidence>
<accession>A0A8T1VR15</accession>
<proteinExistence type="inferred from homology"/>
<feature type="compositionally biased region" description="Acidic residues" evidence="6">
    <location>
        <begin position="56"/>
        <end position="73"/>
    </location>
</feature>
<comment type="caution">
    <text evidence="7">The sequence shown here is derived from an EMBL/GenBank/DDBJ whole genome shotgun (WGS) entry which is preliminary data.</text>
</comment>
<evidence type="ECO:0000256" key="6">
    <source>
        <dbReference type="SAM" id="MobiDB-lite"/>
    </source>
</evidence>
<feature type="chain" id="PRO_5035961145" description="RxLR effector protein" evidence="5">
    <location>
        <begin position="25"/>
        <end position="153"/>
    </location>
</feature>
<protein>
    <recommendedName>
        <fullName evidence="5">RxLR effector protein</fullName>
    </recommendedName>
</protein>
<comment type="domain">
    <text evidence="5">The RxLR-dEER motif acts to carry the protein into the host cell cytoplasm through binding to cell surface phosphatidylinositol-3-phosphate.</text>
</comment>
<evidence type="ECO:0000256" key="3">
    <source>
        <dbReference type="ARBA" id="ARBA00022525"/>
    </source>
</evidence>
<comment type="similarity">
    <text evidence="2 5">Belongs to the RxLR effector family.</text>
</comment>
<comment type="function">
    <text evidence="5">Effector that suppresses plant defense responses during pathogen infection.</text>
</comment>
<gene>
    <name evidence="7" type="ORF">PHYBOEH_010484</name>
</gene>
<evidence type="ECO:0000256" key="4">
    <source>
        <dbReference type="ARBA" id="ARBA00022729"/>
    </source>
</evidence>
<keyword evidence="4 5" id="KW-0732">Signal</keyword>
<dbReference type="InterPro" id="IPR031825">
    <property type="entry name" value="RXLR"/>
</dbReference>
<feature type="compositionally biased region" description="Basic and acidic residues" evidence="6">
    <location>
        <begin position="46"/>
        <end position="55"/>
    </location>
</feature>
<evidence type="ECO:0000256" key="2">
    <source>
        <dbReference type="ARBA" id="ARBA00010400"/>
    </source>
</evidence>
<dbReference type="Proteomes" id="UP000693981">
    <property type="component" value="Unassembled WGS sequence"/>
</dbReference>
<reference evidence="7" key="1">
    <citation type="submission" date="2021-02" db="EMBL/GenBank/DDBJ databases">
        <authorList>
            <person name="Palmer J.M."/>
        </authorList>
    </citation>
    <scope>NUCLEOTIDE SEQUENCE</scope>
    <source>
        <strain evidence="7">SCRP23</strain>
    </source>
</reference>
<evidence type="ECO:0000313" key="8">
    <source>
        <dbReference type="Proteomes" id="UP000693981"/>
    </source>
</evidence>
<dbReference type="AlphaFoldDB" id="A0A8T1VR15"/>
<dbReference type="OrthoDB" id="129107at2759"/>
<keyword evidence="8" id="KW-1185">Reference proteome</keyword>
<comment type="subcellular location">
    <subcellularLocation>
        <location evidence="1 5">Secreted</location>
    </subcellularLocation>
</comment>
<organism evidence="7 8">
    <name type="scientific">Phytophthora boehmeriae</name>
    <dbReference type="NCBI Taxonomy" id="109152"/>
    <lineage>
        <taxon>Eukaryota</taxon>
        <taxon>Sar</taxon>
        <taxon>Stramenopiles</taxon>
        <taxon>Oomycota</taxon>
        <taxon>Peronosporomycetes</taxon>
        <taxon>Peronosporales</taxon>
        <taxon>Peronosporaceae</taxon>
        <taxon>Phytophthora</taxon>
    </lineage>
</organism>
<dbReference type="EMBL" id="JAGDFL010000718">
    <property type="protein sequence ID" value="KAG7382420.1"/>
    <property type="molecule type" value="Genomic_DNA"/>
</dbReference>
<evidence type="ECO:0000256" key="5">
    <source>
        <dbReference type="RuleBase" id="RU367124"/>
    </source>
</evidence>